<proteinExistence type="predicted"/>
<reference evidence="4 5" key="1">
    <citation type="submission" date="2020-06" db="EMBL/GenBank/DDBJ databases">
        <authorList>
            <person name="Li R."/>
            <person name="Bekaert M."/>
        </authorList>
    </citation>
    <scope>NUCLEOTIDE SEQUENCE [LARGE SCALE GENOMIC DNA]</scope>
    <source>
        <strain evidence="5">wild</strain>
    </source>
</reference>
<keyword evidence="2" id="KW-0732">Signal</keyword>
<dbReference type="SMART" id="SM00741">
    <property type="entry name" value="SapB"/>
    <property type="match status" value="1"/>
</dbReference>
<name>A0A6J8EIM2_MYTCO</name>
<accession>A0A6J8EIM2</accession>
<feature type="signal peptide" evidence="2">
    <location>
        <begin position="1"/>
        <end position="18"/>
    </location>
</feature>
<feature type="chain" id="PRO_5027107184" description="Saposin B-type domain-containing protein" evidence="2">
    <location>
        <begin position="19"/>
        <end position="277"/>
    </location>
</feature>
<dbReference type="Proteomes" id="UP000507470">
    <property type="component" value="Unassembled WGS sequence"/>
</dbReference>
<evidence type="ECO:0000313" key="4">
    <source>
        <dbReference type="EMBL" id="CAC5419552.1"/>
    </source>
</evidence>
<dbReference type="PROSITE" id="PS50015">
    <property type="entry name" value="SAP_B"/>
    <property type="match status" value="1"/>
</dbReference>
<organism evidence="4 5">
    <name type="scientific">Mytilus coruscus</name>
    <name type="common">Sea mussel</name>
    <dbReference type="NCBI Taxonomy" id="42192"/>
    <lineage>
        <taxon>Eukaryota</taxon>
        <taxon>Metazoa</taxon>
        <taxon>Spiralia</taxon>
        <taxon>Lophotrochozoa</taxon>
        <taxon>Mollusca</taxon>
        <taxon>Bivalvia</taxon>
        <taxon>Autobranchia</taxon>
        <taxon>Pteriomorphia</taxon>
        <taxon>Mytilida</taxon>
        <taxon>Mytiloidea</taxon>
        <taxon>Mytilidae</taxon>
        <taxon>Mytilinae</taxon>
        <taxon>Mytilus</taxon>
    </lineage>
</organism>
<gene>
    <name evidence="4" type="ORF">MCOR_51876</name>
</gene>
<feature type="domain" description="Saposin B-type" evidence="3">
    <location>
        <begin position="48"/>
        <end position="136"/>
    </location>
</feature>
<dbReference type="OrthoDB" id="17754at2759"/>
<dbReference type="InterPro" id="IPR008139">
    <property type="entry name" value="SaposinB_dom"/>
</dbReference>
<evidence type="ECO:0000256" key="2">
    <source>
        <dbReference type="SAM" id="SignalP"/>
    </source>
</evidence>
<evidence type="ECO:0000256" key="1">
    <source>
        <dbReference type="ARBA" id="ARBA00023157"/>
    </source>
</evidence>
<dbReference type="EMBL" id="CACVKT020009040">
    <property type="protein sequence ID" value="CAC5419552.1"/>
    <property type="molecule type" value="Genomic_DNA"/>
</dbReference>
<sequence length="277" mass="29864">MKAFCVGIALMLVCQSTAMSLLRDRPNQKVAHSFLQKIEYRDPYNKVGADLCPTCVSFTGQAINTLLNLILQGGVVGTCGALCSALAQKTGSQALGEVCDLICDIAGIEEFIKLIEKADLDPIYFCEEMNLCPVKDDGDAKITQLSVTPKSGPQGQFSIDYTYVSVNGTGTGEIVLEVETVDHIPVVNGTQELTKCTKGSFLNELADAGSYSQSVKLKAQPDPDCDPTQGPCEEWMPGNYTVKIAICNGECGSKHPHSQIYDEATTTFEITENNKTN</sequence>
<evidence type="ECO:0000259" key="3">
    <source>
        <dbReference type="PROSITE" id="PS50015"/>
    </source>
</evidence>
<keyword evidence="5" id="KW-1185">Reference proteome</keyword>
<evidence type="ECO:0000313" key="5">
    <source>
        <dbReference type="Proteomes" id="UP000507470"/>
    </source>
</evidence>
<keyword evidence="1" id="KW-1015">Disulfide bond</keyword>
<protein>
    <recommendedName>
        <fullName evidence="3">Saposin B-type domain-containing protein</fullName>
    </recommendedName>
</protein>
<dbReference type="AlphaFoldDB" id="A0A6J8EIM2"/>